<dbReference type="Proteomes" id="UP001595420">
    <property type="component" value="Unassembled WGS sequence"/>
</dbReference>
<comment type="caution">
    <text evidence="4">The sequence shown here is derived from an EMBL/GenBank/DDBJ whole genome shotgun (WGS) entry which is preliminary data.</text>
</comment>
<reference evidence="5" key="1">
    <citation type="journal article" date="2019" name="Int. J. Syst. Evol. Microbiol.">
        <title>The Global Catalogue of Microorganisms (GCM) 10K type strain sequencing project: providing services to taxonomists for standard genome sequencing and annotation.</title>
        <authorList>
            <consortium name="The Broad Institute Genomics Platform"/>
            <consortium name="The Broad Institute Genome Sequencing Center for Infectious Disease"/>
            <person name="Wu L."/>
            <person name="Ma J."/>
        </authorList>
    </citation>
    <scope>NUCLEOTIDE SEQUENCE [LARGE SCALE GENOMIC DNA]</scope>
    <source>
        <strain evidence="5">CGMCC 1.16855</strain>
    </source>
</reference>
<dbReference type="EMBL" id="JBHRSB010000002">
    <property type="protein sequence ID" value="MFC2999576.1"/>
    <property type="molecule type" value="Genomic_DNA"/>
</dbReference>
<dbReference type="PANTHER" id="PTHR48080:SF2">
    <property type="entry name" value="D-GALACTONATE DEHYDRATASE"/>
    <property type="match status" value="1"/>
</dbReference>
<proteinExistence type="predicted"/>
<accession>A0ABV7BPK8</accession>
<dbReference type="RefSeq" id="WP_216835673.1">
    <property type="nucleotide sequence ID" value="NZ_JAFNJS010000002.1"/>
</dbReference>
<evidence type="ECO:0000256" key="2">
    <source>
        <dbReference type="SAM" id="MobiDB-lite"/>
    </source>
</evidence>
<name>A0ABV7BPK8_9PROT</name>
<sequence length="413" mass="44784">MTASDRQSGEGRGAVNRPRQQRPDRIARVTAHVVSIPRDVPYLGPLRDGEFVNRAGYIVRLGNRTLYPTQDRSIVLRIDTEQGLTGWGETYGIVAPGAVRAIVDDVLAPVLEGRDPSAPAVIHEDLYDLMRVRGFFGGFYLDALAAVDIALWDLLGRRLGVPVSTLLGGRRHDRIPAYVSGLPRATLPERVDFARDWQARGFAGFKFAAVVADDGAEAEIAALREGLGPKASIMADLHWKNSAAEAIRLIRRLEPHGLAFAEAPCAPEDILGVAEVARGVGVPIALGEELRTVFEWLPRLQHRCMAIGQPEMGHTGITEFLRIGALCHAHHVAIMPHAAIGVGLFMAASLQAASALQKLPWHEYQHSIFDPNLRLTQPTGRTHMQCEAGFYTLPDGPGLGVEPSAALLSEMGA</sequence>
<evidence type="ECO:0000313" key="5">
    <source>
        <dbReference type="Proteomes" id="UP001595420"/>
    </source>
</evidence>
<dbReference type="CDD" id="cd03316">
    <property type="entry name" value="MR_like"/>
    <property type="match status" value="1"/>
</dbReference>
<dbReference type="SFLD" id="SFLDS00001">
    <property type="entry name" value="Enolase"/>
    <property type="match status" value="1"/>
</dbReference>
<dbReference type="Pfam" id="PF02746">
    <property type="entry name" value="MR_MLE_N"/>
    <property type="match status" value="1"/>
</dbReference>
<keyword evidence="5" id="KW-1185">Reference proteome</keyword>
<feature type="domain" description="Mandelate racemase/muconate lactonizing enzyme C-terminal" evidence="3">
    <location>
        <begin position="188"/>
        <end position="283"/>
    </location>
</feature>
<dbReference type="SMART" id="SM00922">
    <property type="entry name" value="MR_MLE"/>
    <property type="match status" value="1"/>
</dbReference>
<dbReference type="InterPro" id="IPR034593">
    <property type="entry name" value="DgoD-like"/>
</dbReference>
<organism evidence="4 5">
    <name type="scientific">Falsiroseomonas tokyonensis</name>
    <dbReference type="NCBI Taxonomy" id="430521"/>
    <lineage>
        <taxon>Bacteria</taxon>
        <taxon>Pseudomonadati</taxon>
        <taxon>Pseudomonadota</taxon>
        <taxon>Alphaproteobacteria</taxon>
        <taxon>Acetobacterales</taxon>
        <taxon>Roseomonadaceae</taxon>
        <taxon>Falsiroseomonas</taxon>
    </lineage>
</organism>
<dbReference type="InterPro" id="IPR013341">
    <property type="entry name" value="Mandelate_racemase_N_dom"/>
</dbReference>
<gene>
    <name evidence="4" type="ORF">ACFOD3_06710</name>
</gene>
<evidence type="ECO:0000259" key="3">
    <source>
        <dbReference type="SMART" id="SM00922"/>
    </source>
</evidence>
<dbReference type="PANTHER" id="PTHR48080">
    <property type="entry name" value="D-GALACTONATE DEHYDRATASE-RELATED"/>
    <property type="match status" value="1"/>
</dbReference>
<evidence type="ECO:0000313" key="4">
    <source>
        <dbReference type="EMBL" id="MFC2999576.1"/>
    </source>
</evidence>
<keyword evidence="1" id="KW-0456">Lyase</keyword>
<protein>
    <submittedName>
        <fullName evidence="4">Mandelate racemase/muconate lactonizing enzyme family protein</fullName>
    </submittedName>
</protein>
<dbReference type="InterPro" id="IPR018110">
    <property type="entry name" value="Mandel_Rmase/mucon_lact_enz_CS"/>
</dbReference>
<dbReference type="InterPro" id="IPR013342">
    <property type="entry name" value="Mandelate_racemase_C"/>
</dbReference>
<dbReference type="Pfam" id="PF13378">
    <property type="entry name" value="MR_MLE_C"/>
    <property type="match status" value="1"/>
</dbReference>
<evidence type="ECO:0000256" key="1">
    <source>
        <dbReference type="ARBA" id="ARBA00023239"/>
    </source>
</evidence>
<feature type="region of interest" description="Disordered" evidence="2">
    <location>
        <begin position="1"/>
        <end position="23"/>
    </location>
</feature>
<dbReference type="InterPro" id="IPR029065">
    <property type="entry name" value="Enolase_C-like"/>
</dbReference>
<dbReference type="PROSITE" id="PS00908">
    <property type="entry name" value="MR_MLE_1"/>
    <property type="match status" value="1"/>
</dbReference>